<sequence>MKIIQKLQRALLPFFSITTEVNAQSGKFVDLAPTSQADEKGAYFEALNFATNNAAVFNIALTGPYGSGKSSVIKSFLRRYSRPYLQISLASFVSDSDSSNFSTLSDDRTSNVNNQEIEISILQQMLYGADANSLPLSRFKRIQSPKWWASAVSLLIIFGCMSVWYLLQHKTEIASGEFFQPLDWSNWVNLNVFAFGFLFLWLILHRIYLQSFGLSLKGISLKDIEIAPENAGEESILSRHLDEIIYFFQSTSYDLVIIEDLDRFDNPEIFVTLREINGLINSNKGVKRHVRFLYALRDDMFDNTDRTKFFEFIVPIVPIINHSNSIDKILEQGKRLSLVERLDPQFLREVSRYLNDLRLIHNIFNEYAIYVDNLERDDEGVLNANKLLALLIYKNVLPSDFEALHQQKGALASLLQRYEEFIEITETDIKGQISEIEAEIGEANKQLPKDLGELQKIYAMAVIEKLPPGHGHIRVSNNEFVVGQLASREDLEQIMASDKIVTSQNPNGGWQQSRLPDIEKEVDESKTFVERKAEIEKKSAKYVAKSGQTVRDLKSDISVLRIRKFAEVIRANSTLAEACFKDLGDNKELMKFLVFEGHLDDTYYQYTSLFHKGRLSPYDNKFLIQIRSFNTPDPDVQIDNPAEVIVAMREADFRQSYVLNCHIVDCLFDNQAKYAEQISSTLAYISTNFDDCRQFFNSYYERGRNVQAFVASLASQWSEFPAIAAESEQNVSHISRLVAYAPEQMLTEAPYAEGPVSAVFSTSTREVLSEGVEIELSRLSQLNIEVFNLPSLADFPKEIEFIMDGGLYQVNIPNIQFIFESMHSTIEISLLEKSHYTTILASNNTTLKTRVEADFIRYVRRVLLKLESNTSEDESAILAALQHDEVATEYLEEYWERQTAILSSLAEIPHYFHPYAFEKKRIDPSWDNCLRFLNSESFSSEHLTNYLQDDDIRKLLLAIDIPDSKEALQIREFLLNNGNFDDDTYRSYISKLSKQFKNFPTDLSHDKLKILIEEKKILFSVQNFIFLGDQLDLKLQFVAQNIDVFLSASSDFEIDDNFRAGLLSSEISDDQKRTIVKDMDPVSITADGTRASVVGPILDRTSFETDGFGFDFLRSVIVNSSPASVQVSLLNKSQEALNVEQVRSILEGLPEPYSEIANFGKSPKIENTADHRSLAEWLEKRQIISSWKPTFSEKDIQIHTFRKAKEKPE</sequence>
<name>A0A1I6PM30_9RHOB</name>
<dbReference type="STRING" id="394264.SAMN04488040_0236"/>
<evidence type="ECO:0000313" key="4">
    <source>
        <dbReference type="Proteomes" id="UP000199239"/>
    </source>
</evidence>
<dbReference type="RefSeq" id="WP_093914526.1">
    <property type="nucleotide sequence ID" value="NZ_FPAJ01000001.1"/>
</dbReference>
<keyword evidence="4" id="KW-1185">Reference proteome</keyword>
<dbReference type="InterPro" id="IPR027417">
    <property type="entry name" value="P-loop_NTPase"/>
</dbReference>
<proteinExistence type="predicted"/>
<dbReference type="SUPFAM" id="SSF52540">
    <property type="entry name" value="P-loop containing nucleoside triphosphate hydrolases"/>
    <property type="match status" value="1"/>
</dbReference>
<reference evidence="4" key="1">
    <citation type="submission" date="2016-10" db="EMBL/GenBank/DDBJ databases">
        <authorList>
            <person name="Varghese N."/>
            <person name="Submissions S."/>
        </authorList>
    </citation>
    <scope>NUCLEOTIDE SEQUENCE [LARGE SCALE GENOMIC DNA]</scope>
    <source>
        <strain evidence="4">DSM 23422</strain>
    </source>
</reference>
<feature type="domain" description="YobI-like P-loop NTPase" evidence="2">
    <location>
        <begin position="43"/>
        <end position="411"/>
    </location>
</feature>
<keyword evidence="1" id="KW-1133">Transmembrane helix</keyword>
<dbReference type="EMBL" id="FPAJ01000001">
    <property type="protein sequence ID" value="SFS41200.1"/>
    <property type="molecule type" value="Genomic_DNA"/>
</dbReference>
<accession>A0A1I6PM30</accession>
<feature type="transmembrane region" description="Helical" evidence="1">
    <location>
        <begin position="147"/>
        <end position="167"/>
    </location>
</feature>
<evidence type="ECO:0000256" key="1">
    <source>
        <dbReference type="SAM" id="Phobius"/>
    </source>
</evidence>
<keyword evidence="1" id="KW-0472">Membrane</keyword>
<feature type="transmembrane region" description="Helical" evidence="1">
    <location>
        <begin position="187"/>
        <end position="209"/>
    </location>
</feature>
<protein>
    <recommendedName>
        <fullName evidence="2">YobI-like P-loop NTPase domain-containing protein</fullName>
    </recommendedName>
</protein>
<evidence type="ECO:0000313" key="3">
    <source>
        <dbReference type="EMBL" id="SFS41200.1"/>
    </source>
</evidence>
<organism evidence="3 4">
    <name type="scientific">Sulfitobacter marinus</name>
    <dbReference type="NCBI Taxonomy" id="394264"/>
    <lineage>
        <taxon>Bacteria</taxon>
        <taxon>Pseudomonadati</taxon>
        <taxon>Pseudomonadota</taxon>
        <taxon>Alphaproteobacteria</taxon>
        <taxon>Rhodobacterales</taxon>
        <taxon>Roseobacteraceae</taxon>
        <taxon>Sulfitobacter</taxon>
    </lineage>
</organism>
<evidence type="ECO:0000259" key="2">
    <source>
        <dbReference type="Pfam" id="PF20693"/>
    </source>
</evidence>
<dbReference type="OrthoDB" id="1701659at2"/>
<keyword evidence="1" id="KW-0812">Transmembrane</keyword>
<dbReference type="AlphaFoldDB" id="A0A1I6PM30"/>
<gene>
    <name evidence="3" type="ORF">SAMN04488040_0236</name>
</gene>
<dbReference type="InterPro" id="IPR048428">
    <property type="entry name" value="YobI-NTPase"/>
</dbReference>
<dbReference type="Pfam" id="PF20693">
    <property type="entry name" value="YobI-ATPase"/>
    <property type="match status" value="1"/>
</dbReference>
<dbReference type="Proteomes" id="UP000199239">
    <property type="component" value="Unassembled WGS sequence"/>
</dbReference>